<accession>A0ABT3RW21</accession>
<gene>
    <name evidence="1" type="ORF">OO013_18265</name>
</gene>
<evidence type="ECO:0000313" key="2">
    <source>
        <dbReference type="Proteomes" id="UP001209885"/>
    </source>
</evidence>
<dbReference type="RefSeq" id="WP_266058434.1">
    <property type="nucleotide sequence ID" value="NZ_JAPFQN010000011.1"/>
</dbReference>
<comment type="caution">
    <text evidence="1">The sequence shown here is derived from an EMBL/GenBank/DDBJ whole genome shotgun (WGS) entry which is preliminary data.</text>
</comment>
<sequence>MLKKTMKLKSIVIILTCLTILSFTKQDETKWISIKWVDNIENDFSFKEEWSYPEGVYKNKFGQLSCDGICPPEIDRMKNEEGKIYPDSLKAFYAIVDTTHLFHSITSEAWTYEWAGTDFMTFKKQADNSILGQSACKVSTHSSLIIEIKNDSFRAWIDFNSITELGKQIFPMKEGQIRVDKKLFDKGIIKAEFDLKFVNTLDVEREMYWKGLIYSKIEK</sequence>
<evidence type="ECO:0000313" key="1">
    <source>
        <dbReference type="EMBL" id="MCX2745833.1"/>
    </source>
</evidence>
<name>A0ABT3RW21_9BACT</name>
<protein>
    <submittedName>
        <fullName evidence="1">Uncharacterized protein</fullName>
    </submittedName>
</protein>
<organism evidence="1 2">
    <name type="scientific">Mangrovivirga halotolerans</name>
    <dbReference type="NCBI Taxonomy" id="2993936"/>
    <lineage>
        <taxon>Bacteria</taxon>
        <taxon>Pseudomonadati</taxon>
        <taxon>Bacteroidota</taxon>
        <taxon>Cytophagia</taxon>
        <taxon>Cytophagales</taxon>
        <taxon>Mangrovivirgaceae</taxon>
        <taxon>Mangrovivirga</taxon>
    </lineage>
</organism>
<reference evidence="1 2" key="1">
    <citation type="submission" date="2022-11" db="EMBL/GenBank/DDBJ databases">
        <title>The characterization of three novel Bacteroidetes species and genomic analysis of their roles in tidal elemental geochemical cycles.</title>
        <authorList>
            <person name="Ma K."/>
        </authorList>
    </citation>
    <scope>NUCLEOTIDE SEQUENCE [LARGE SCALE GENOMIC DNA]</scope>
    <source>
        <strain evidence="1 2">M17</strain>
    </source>
</reference>
<proteinExistence type="predicted"/>
<dbReference type="EMBL" id="JAPFQN010000011">
    <property type="protein sequence ID" value="MCX2745833.1"/>
    <property type="molecule type" value="Genomic_DNA"/>
</dbReference>
<dbReference type="Proteomes" id="UP001209885">
    <property type="component" value="Unassembled WGS sequence"/>
</dbReference>
<keyword evidence="2" id="KW-1185">Reference proteome</keyword>